<gene>
    <name evidence="1" type="ORF">BH720_022105</name>
</gene>
<accession>A0ACD5GQT2</accession>
<protein>
    <submittedName>
        <fullName evidence="1">Uncharacterized protein</fullName>
    </submittedName>
</protein>
<reference evidence="1 2" key="1">
    <citation type="journal article" date="2016" name="Genome Announc.">
        <title>Draft Genome Sequence of the Thermotolerant Cyanobacterium Desertifilum sp. IPPAS B-1220.</title>
        <authorList>
            <person name="Mironov K.S."/>
            <person name="Sinetova M.A."/>
            <person name="Bolatkhan K."/>
            <person name="Zayadan B.K."/>
            <person name="Ustinova V.V."/>
            <person name="Kupriyanova E.V."/>
            <person name="Skrypnik A.N."/>
            <person name="Gogoleva N.E."/>
            <person name="Gogolev Y.V."/>
            <person name="Los D.A."/>
        </authorList>
    </citation>
    <scope>NUCLEOTIDE SEQUENCE [LARGE SCALE GENOMIC DNA]</scope>
    <source>
        <strain evidence="1 2">IPPAS B-1220</strain>
    </source>
</reference>
<sequence>MFRSFEIAVAGCLADAGIAKMCQGGRFLFLKLVALPNILGAIRSQVHR</sequence>
<keyword evidence="2" id="KW-1185">Reference proteome</keyword>
<evidence type="ECO:0000313" key="2">
    <source>
        <dbReference type="Proteomes" id="UP000095472"/>
    </source>
</evidence>
<dbReference type="EMBL" id="CP182909">
    <property type="protein sequence ID" value="XPM62416.1"/>
    <property type="molecule type" value="Genomic_DNA"/>
</dbReference>
<proteinExistence type="predicted"/>
<organism evidence="1 2">
    <name type="scientific">Desertifilum tharense IPPAS B-1220</name>
    <dbReference type="NCBI Taxonomy" id="1781255"/>
    <lineage>
        <taxon>Bacteria</taxon>
        <taxon>Bacillati</taxon>
        <taxon>Cyanobacteriota</taxon>
        <taxon>Cyanophyceae</taxon>
        <taxon>Desertifilales</taxon>
        <taxon>Desertifilaceae</taxon>
        <taxon>Desertifilum</taxon>
    </lineage>
</organism>
<evidence type="ECO:0000313" key="1">
    <source>
        <dbReference type="EMBL" id="XPM62416.1"/>
    </source>
</evidence>
<dbReference type="Proteomes" id="UP000095472">
    <property type="component" value="Chromosome"/>
</dbReference>
<name>A0ACD5GQT2_9CYAN</name>